<evidence type="ECO:0000256" key="1">
    <source>
        <dbReference type="SAM" id="MobiDB-lite"/>
    </source>
</evidence>
<protein>
    <submittedName>
        <fullName evidence="2">Uncharacterized protein</fullName>
    </submittedName>
</protein>
<reference evidence="2 3" key="1">
    <citation type="submission" date="2018-03" db="EMBL/GenBank/DDBJ databases">
        <title>Genome sequence of Clostridium liquoris DSM 100320.</title>
        <authorList>
            <person name="Poehlein A."/>
            <person name="Daniel R."/>
        </authorList>
    </citation>
    <scope>NUCLEOTIDE SEQUENCE [LARGE SCALE GENOMIC DNA]</scope>
    <source>
        <strain evidence="2 3">DSM 100320</strain>
    </source>
</reference>
<feature type="compositionally biased region" description="Basic and acidic residues" evidence="1">
    <location>
        <begin position="16"/>
        <end position="32"/>
    </location>
</feature>
<name>A0A2T0B425_9CLOT</name>
<accession>A0A2T0B425</accession>
<gene>
    <name evidence="2" type="ORF">CLLI_15040</name>
</gene>
<evidence type="ECO:0000313" key="2">
    <source>
        <dbReference type="EMBL" id="PRR78635.1"/>
    </source>
</evidence>
<feature type="region of interest" description="Disordered" evidence="1">
    <location>
        <begin position="1"/>
        <end position="41"/>
    </location>
</feature>
<dbReference type="RefSeq" id="WP_278335572.1">
    <property type="nucleotide sequence ID" value="NZ_PVXO01000041.1"/>
</dbReference>
<feature type="compositionally biased region" description="Polar residues" evidence="1">
    <location>
        <begin position="1"/>
        <end position="13"/>
    </location>
</feature>
<comment type="caution">
    <text evidence="2">The sequence shown here is derived from an EMBL/GenBank/DDBJ whole genome shotgun (WGS) entry which is preliminary data.</text>
</comment>
<dbReference type="EMBL" id="PVXO01000041">
    <property type="protein sequence ID" value="PRR78635.1"/>
    <property type="molecule type" value="Genomic_DNA"/>
</dbReference>
<keyword evidence="3" id="KW-1185">Reference proteome</keyword>
<proteinExistence type="predicted"/>
<dbReference type="Proteomes" id="UP000239706">
    <property type="component" value="Unassembled WGS sequence"/>
</dbReference>
<sequence>MAVKQKLTNQQTHAIGIERTDNGEINHKEDKKHNKNKKERR</sequence>
<evidence type="ECO:0000313" key="3">
    <source>
        <dbReference type="Proteomes" id="UP000239706"/>
    </source>
</evidence>
<organism evidence="2 3">
    <name type="scientific">Clostridium liquoris</name>
    <dbReference type="NCBI Taxonomy" id="1289519"/>
    <lineage>
        <taxon>Bacteria</taxon>
        <taxon>Bacillati</taxon>
        <taxon>Bacillota</taxon>
        <taxon>Clostridia</taxon>
        <taxon>Eubacteriales</taxon>
        <taxon>Clostridiaceae</taxon>
        <taxon>Clostridium</taxon>
    </lineage>
</organism>
<dbReference type="AlphaFoldDB" id="A0A2T0B425"/>